<dbReference type="SUPFAM" id="SSF53448">
    <property type="entry name" value="Nucleotide-diphospho-sugar transferases"/>
    <property type="match status" value="1"/>
</dbReference>
<gene>
    <name evidence="5" type="ORF">SAMN04488001_1619</name>
</gene>
<evidence type="ECO:0000313" key="6">
    <source>
        <dbReference type="Proteomes" id="UP000199441"/>
    </source>
</evidence>
<dbReference type="GO" id="GO:0016779">
    <property type="term" value="F:nucleotidyltransferase activity"/>
    <property type="evidence" value="ECO:0007669"/>
    <property type="project" value="UniProtKB-KW"/>
</dbReference>
<evidence type="ECO:0000313" key="5">
    <source>
        <dbReference type="EMBL" id="SDW71462.1"/>
    </source>
</evidence>
<feature type="domain" description="MobA-like NTP transferase" evidence="4">
    <location>
        <begin position="2"/>
        <end position="120"/>
    </location>
</feature>
<protein>
    <submittedName>
        <fullName evidence="5">Mannose-1-phosphate guanylyltransferase</fullName>
    </submittedName>
</protein>
<sequence length="224" mass="23923">MIFAAGFGTRMGALTQDRPKPLIKVAGRALLDHALSATHAAGVRAVVNAHYKADMVAAHLRAHPNATLRVEQPEILDTGGGLKAALPELGAAPVFTLNSDAVWAGPNPLDCLQDAWRPDDMGALLLLVPLARTVGYTRSGNFAADAQGRLTRSPDGMVYTGAQVLHTDGLAEIDETCFSLNLLWDKMLDGQQIYGVEYPGYWADVGTPQGIALAEQMLERHADV</sequence>
<dbReference type="EMBL" id="FNOI01000002">
    <property type="protein sequence ID" value="SDW71462.1"/>
    <property type="molecule type" value="Genomic_DNA"/>
</dbReference>
<keyword evidence="1 5" id="KW-0808">Transferase</keyword>
<dbReference type="PANTHER" id="PTHR43584:SF8">
    <property type="entry name" value="N-ACETYLMURAMATE ALPHA-1-PHOSPHATE URIDYLYLTRANSFERASE"/>
    <property type="match status" value="1"/>
</dbReference>
<dbReference type="InterPro" id="IPR050065">
    <property type="entry name" value="GlmU-like"/>
</dbReference>
<keyword evidence="3" id="KW-0460">Magnesium</keyword>
<evidence type="ECO:0000259" key="4">
    <source>
        <dbReference type="Pfam" id="PF12804"/>
    </source>
</evidence>
<dbReference type="Proteomes" id="UP000199441">
    <property type="component" value="Unassembled WGS sequence"/>
</dbReference>
<accession>A0A1H2VSS6</accession>
<organism evidence="5 6">
    <name type="scientific">Litoreibacter albidus</name>
    <dbReference type="NCBI Taxonomy" id="670155"/>
    <lineage>
        <taxon>Bacteria</taxon>
        <taxon>Pseudomonadati</taxon>
        <taxon>Pseudomonadota</taxon>
        <taxon>Alphaproteobacteria</taxon>
        <taxon>Rhodobacterales</taxon>
        <taxon>Roseobacteraceae</taxon>
        <taxon>Litoreibacter</taxon>
    </lineage>
</organism>
<dbReference type="CDD" id="cd06422">
    <property type="entry name" value="NTP_transferase_like_1"/>
    <property type="match status" value="1"/>
</dbReference>
<dbReference type="Pfam" id="PF12804">
    <property type="entry name" value="NTP_transf_3"/>
    <property type="match status" value="1"/>
</dbReference>
<dbReference type="InterPro" id="IPR029044">
    <property type="entry name" value="Nucleotide-diphossugar_trans"/>
</dbReference>
<proteinExistence type="predicted"/>
<dbReference type="Gene3D" id="3.90.550.10">
    <property type="entry name" value="Spore Coat Polysaccharide Biosynthesis Protein SpsA, Chain A"/>
    <property type="match status" value="1"/>
</dbReference>
<evidence type="ECO:0000256" key="1">
    <source>
        <dbReference type="ARBA" id="ARBA00022679"/>
    </source>
</evidence>
<dbReference type="PANTHER" id="PTHR43584">
    <property type="entry name" value="NUCLEOTIDYL TRANSFERASE"/>
    <property type="match status" value="1"/>
</dbReference>
<keyword evidence="2 5" id="KW-0548">Nucleotidyltransferase</keyword>
<evidence type="ECO:0000256" key="3">
    <source>
        <dbReference type="ARBA" id="ARBA00022842"/>
    </source>
</evidence>
<dbReference type="STRING" id="670155.SAMN04488001_1619"/>
<dbReference type="InterPro" id="IPR025877">
    <property type="entry name" value="MobA-like_NTP_Trfase"/>
</dbReference>
<name>A0A1H2VSS6_9RHOB</name>
<dbReference type="AlphaFoldDB" id="A0A1H2VSS6"/>
<reference evidence="6" key="1">
    <citation type="submission" date="2016-10" db="EMBL/GenBank/DDBJ databases">
        <authorList>
            <person name="Varghese N."/>
            <person name="Submissions S."/>
        </authorList>
    </citation>
    <scope>NUCLEOTIDE SEQUENCE [LARGE SCALE GENOMIC DNA]</scope>
    <source>
        <strain evidence="6">DSM 26922</strain>
    </source>
</reference>
<keyword evidence="6" id="KW-1185">Reference proteome</keyword>
<evidence type="ECO:0000256" key="2">
    <source>
        <dbReference type="ARBA" id="ARBA00022695"/>
    </source>
</evidence>